<dbReference type="InterPro" id="IPR004305">
    <property type="entry name" value="Thiaminase-2/PQQC"/>
</dbReference>
<dbReference type="SUPFAM" id="SSF48613">
    <property type="entry name" value="Heme oxygenase-like"/>
    <property type="match status" value="1"/>
</dbReference>
<dbReference type="OrthoDB" id="3467339at2"/>
<dbReference type="AlphaFoldDB" id="A0A542CSE3"/>
<proteinExistence type="predicted"/>
<evidence type="ECO:0000313" key="4">
    <source>
        <dbReference type="Proteomes" id="UP000320876"/>
    </source>
</evidence>
<gene>
    <name evidence="3" type="ORF">FB471_5890</name>
</gene>
<reference evidence="3 4" key="1">
    <citation type="submission" date="2019-06" db="EMBL/GenBank/DDBJ databases">
        <title>Sequencing the genomes of 1000 actinobacteria strains.</title>
        <authorList>
            <person name="Klenk H.-P."/>
        </authorList>
    </citation>
    <scope>NUCLEOTIDE SEQUENCE [LARGE SCALE GENOMIC DNA]</scope>
    <source>
        <strain evidence="3 4">DSM 45679</strain>
    </source>
</reference>
<dbReference type="EMBL" id="VFML01000002">
    <property type="protein sequence ID" value="TQI93748.1"/>
    <property type="molecule type" value="Genomic_DNA"/>
</dbReference>
<evidence type="ECO:0000256" key="1">
    <source>
        <dbReference type="ARBA" id="ARBA00004948"/>
    </source>
</evidence>
<keyword evidence="4" id="KW-1185">Reference proteome</keyword>
<protein>
    <submittedName>
        <fullName evidence="3">Thiaminase</fullName>
    </submittedName>
</protein>
<dbReference type="Proteomes" id="UP000320876">
    <property type="component" value="Unassembled WGS sequence"/>
</dbReference>
<dbReference type="Pfam" id="PF03070">
    <property type="entry name" value="TENA_THI-4"/>
    <property type="match status" value="1"/>
</dbReference>
<feature type="domain" description="Thiaminase-2/PQQC" evidence="2">
    <location>
        <begin position="29"/>
        <end position="157"/>
    </location>
</feature>
<organism evidence="3 4">
    <name type="scientific">Amycolatopsis cihanbeyliensis</name>
    <dbReference type="NCBI Taxonomy" id="1128664"/>
    <lineage>
        <taxon>Bacteria</taxon>
        <taxon>Bacillati</taxon>
        <taxon>Actinomycetota</taxon>
        <taxon>Actinomycetes</taxon>
        <taxon>Pseudonocardiales</taxon>
        <taxon>Pseudonocardiaceae</taxon>
        <taxon>Amycolatopsis</taxon>
    </lineage>
</organism>
<sequence length="225" mass="24451">MDVADASTDARQLYRDVVEELTPAAGHNRFLTLLEAGQAPRDRLRRVAAEQDRILRSDRRSFTLAAARFAEPPAGPLLLDLAAGESRALELLHGFAGALGLDSAGLRAIEPTGMAQAYPHHVAWLCAYGTAAELLTAMVVNLGFWGSYCARTAVALREHYGLTRGDVEFFEFFSTPPPGFVETALEVVQAGFDQGSDPRAAATAARHMQVYEAAFWDSFREPEPA</sequence>
<dbReference type="InterPro" id="IPR016084">
    <property type="entry name" value="Haem_Oase-like_multi-hlx"/>
</dbReference>
<accession>A0A542CSE3</accession>
<evidence type="ECO:0000313" key="3">
    <source>
        <dbReference type="EMBL" id="TQI93748.1"/>
    </source>
</evidence>
<comment type="caution">
    <text evidence="3">The sequence shown here is derived from an EMBL/GenBank/DDBJ whole genome shotgun (WGS) entry which is preliminary data.</text>
</comment>
<evidence type="ECO:0000259" key="2">
    <source>
        <dbReference type="Pfam" id="PF03070"/>
    </source>
</evidence>
<name>A0A542CSE3_AMYCI</name>
<dbReference type="RefSeq" id="WP_142002815.1">
    <property type="nucleotide sequence ID" value="NZ_VFML01000002.1"/>
</dbReference>
<dbReference type="Gene3D" id="1.20.910.10">
    <property type="entry name" value="Heme oxygenase-like"/>
    <property type="match status" value="1"/>
</dbReference>
<comment type="pathway">
    <text evidence="1">Cofactor biosynthesis; thiamine diphosphate biosynthesis.</text>
</comment>